<organism evidence="2 3">
    <name type="scientific">Zingiber officinale</name>
    <name type="common">Ginger</name>
    <name type="synonym">Amomum zingiber</name>
    <dbReference type="NCBI Taxonomy" id="94328"/>
    <lineage>
        <taxon>Eukaryota</taxon>
        <taxon>Viridiplantae</taxon>
        <taxon>Streptophyta</taxon>
        <taxon>Embryophyta</taxon>
        <taxon>Tracheophyta</taxon>
        <taxon>Spermatophyta</taxon>
        <taxon>Magnoliopsida</taxon>
        <taxon>Liliopsida</taxon>
        <taxon>Zingiberales</taxon>
        <taxon>Zingiberaceae</taxon>
        <taxon>Zingiber</taxon>
    </lineage>
</organism>
<gene>
    <name evidence="2" type="ORF">ZIOFF_068574</name>
</gene>
<comment type="caution">
    <text evidence="2">The sequence shown here is derived from an EMBL/GenBank/DDBJ whole genome shotgun (WGS) entry which is preliminary data.</text>
</comment>
<dbReference type="AlphaFoldDB" id="A0A8J5CH52"/>
<accession>A0A8J5CH52</accession>
<evidence type="ECO:0000256" key="1">
    <source>
        <dbReference type="SAM" id="MobiDB-lite"/>
    </source>
</evidence>
<evidence type="ECO:0000313" key="3">
    <source>
        <dbReference type="Proteomes" id="UP000734854"/>
    </source>
</evidence>
<evidence type="ECO:0000313" key="2">
    <source>
        <dbReference type="EMBL" id="KAG6474636.1"/>
    </source>
</evidence>
<keyword evidence="3" id="KW-1185">Reference proteome</keyword>
<protein>
    <submittedName>
        <fullName evidence="2">Uncharacterized protein</fullName>
    </submittedName>
</protein>
<feature type="region of interest" description="Disordered" evidence="1">
    <location>
        <begin position="1"/>
        <end position="46"/>
    </location>
</feature>
<dbReference type="EMBL" id="JACMSC010000019">
    <property type="protein sequence ID" value="KAG6474636.1"/>
    <property type="molecule type" value="Genomic_DNA"/>
</dbReference>
<proteinExistence type="predicted"/>
<sequence length="134" mass="14666">MLRRRGHGDLGINNAASNGVQEDSPGVEGRFPRTVEGIEGSSSGFDSEVEAALCSEERKEIGDAMDGESEPSAEGGVGYRQKASFSFEILLSPRCAIVSCFNHQRPSTNEMNYDEFFYYAEAIEAEQENKSQLS</sequence>
<name>A0A8J5CH52_ZINOF</name>
<dbReference type="Proteomes" id="UP000734854">
    <property type="component" value="Unassembled WGS sequence"/>
</dbReference>
<reference evidence="2 3" key="1">
    <citation type="submission" date="2020-08" db="EMBL/GenBank/DDBJ databases">
        <title>Plant Genome Project.</title>
        <authorList>
            <person name="Zhang R.-G."/>
        </authorList>
    </citation>
    <scope>NUCLEOTIDE SEQUENCE [LARGE SCALE GENOMIC DNA]</scope>
    <source>
        <tissue evidence="2">Rhizome</tissue>
    </source>
</reference>